<dbReference type="InterPro" id="IPR001412">
    <property type="entry name" value="aa-tRNA-synth_I_CS"/>
</dbReference>
<dbReference type="GO" id="GO:0006428">
    <property type="term" value="P:isoleucyl-tRNA aminoacylation"/>
    <property type="evidence" value="ECO:0007669"/>
    <property type="project" value="UniProtKB-UniRule"/>
</dbReference>
<dbReference type="InterPro" id="IPR002300">
    <property type="entry name" value="aa-tRNA-synth_Ia"/>
</dbReference>
<comment type="cofactor">
    <cofactor evidence="1 15">
        <name>Zn(2+)</name>
        <dbReference type="ChEBI" id="CHEBI:29105"/>
    </cofactor>
</comment>
<dbReference type="Pfam" id="PF00133">
    <property type="entry name" value="tRNA-synt_1"/>
    <property type="match status" value="1"/>
</dbReference>
<dbReference type="OrthoDB" id="9810365at2"/>
<evidence type="ECO:0000259" key="17">
    <source>
        <dbReference type="Pfam" id="PF08264"/>
    </source>
</evidence>
<dbReference type="eggNOG" id="COG0060">
    <property type="taxonomic scope" value="Bacteria"/>
</dbReference>
<dbReference type="FunFam" id="3.40.50.620:FF:000075">
    <property type="entry name" value="Isoleucine--tRNA ligase"/>
    <property type="match status" value="1"/>
</dbReference>
<evidence type="ECO:0000256" key="2">
    <source>
        <dbReference type="ARBA" id="ARBA00004496"/>
    </source>
</evidence>
<comment type="subcellular location">
    <subcellularLocation>
        <location evidence="2 15">Cytoplasm</location>
    </subcellularLocation>
</comment>
<comment type="similarity">
    <text evidence="3 15">Belongs to the class-I aminoacyl-tRNA synthetase family. IleS type 2 subfamily.</text>
</comment>
<dbReference type="Proteomes" id="UP000001880">
    <property type="component" value="Chromosome"/>
</dbReference>
<dbReference type="InterPro" id="IPR033709">
    <property type="entry name" value="Anticodon_Ile_ABEc"/>
</dbReference>
<protein>
    <recommendedName>
        <fullName evidence="15">Isoleucine--tRNA ligase</fullName>
        <ecNumber evidence="15">6.1.1.5</ecNumber>
    </recommendedName>
    <alternativeName>
        <fullName evidence="15">Isoleucyl-tRNA synthetase</fullName>
        <shortName evidence="15">IleRS</shortName>
    </alternativeName>
</protein>
<comment type="function">
    <text evidence="13 15">Catalyzes the attachment of isoleucine to tRNA(Ile). As IleRS can inadvertently accommodate and process structurally similar amino acids such as valine, to avoid such errors it has two additional distinct tRNA(Ile)-dependent editing activities. One activity is designated as 'pretransfer' editing and involves the hydrolysis of activated Val-AMP. The other activity is designated 'posttransfer' editing and involves deacylation of mischarged Val-tRNA(Ile).</text>
</comment>
<keyword evidence="7 15" id="KW-0479">Metal-binding</keyword>
<evidence type="ECO:0000256" key="1">
    <source>
        <dbReference type="ARBA" id="ARBA00001947"/>
    </source>
</evidence>
<keyword evidence="9 15" id="KW-0862">Zinc</keyword>
<dbReference type="EC" id="6.1.1.5" evidence="15"/>
<feature type="domain" description="Aminoacyl-tRNA synthetase class Ia" evidence="16">
    <location>
        <begin position="20"/>
        <end position="627"/>
    </location>
</feature>
<keyword evidence="5 15" id="KW-0963">Cytoplasm</keyword>
<dbReference type="Gene3D" id="1.10.730.10">
    <property type="entry name" value="Isoleucyl-tRNA Synthetase, Domain 1"/>
    <property type="match status" value="1"/>
</dbReference>
<dbReference type="CDD" id="cd07961">
    <property type="entry name" value="Anticodon_Ia_Ile_ABEc"/>
    <property type="match status" value="1"/>
</dbReference>
<dbReference type="InterPro" id="IPR009080">
    <property type="entry name" value="tRNAsynth_Ia_anticodon-bd"/>
</dbReference>
<evidence type="ECO:0000256" key="7">
    <source>
        <dbReference type="ARBA" id="ARBA00022723"/>
    </source>
</evidence>
<keyword evidence="11 15" id="KW-0648">Protein biosynthesis</keyword>
<dbReference type="PROSITE" id="PS00178">
    <property type="entry name" value="AA_TRNA_LIGASE_I"/>
    <property type="match status" value="1"/>
</dbReference>
<sequence length="1031" mass="117871">MRFQEVPRDVSFPELEETVLGRWEADRVFERSVERREGAPHYVFYDGPPFATGLPHYGHIMTSYIKDVVPRYFTMRGYYVPRRWGWDCHGLPVEYEVEKDLGFKSRSDILAHGIGNFNEACRNTVLRYAGEWERIIHRLGRWVDFDNAYKTMDRNFMESVLWSFKRLHERGFTYEGEKVVPYCMRCQTTLSNFEARLDDAFRPRQDPAITVAFRRKDDENASLIAWTTTPWTLPSNVALAVGPDIEYAAVEKDGHTYWLAAAAIERYKHLEGGKELRRVPGSELVGVEYEPILPYFADTDSAFRVIPAAFVETETGTGIVHMAPAFGEDDNAVCTENGISGPNPVRDDGTFDERVSDFTGQTIFEANPHIAKMLRERQSLIQHDTYEHNYPHCWRCDSPLIYRAVKSWFVKVTEYKDTMLRLNQQINWIPSHIRDGRFGMWLDNARDWAVSRARFWGTPVPVWRCEGCEENAVIGSVEELETRSGQTVEDLHRPAIDEVTMPCESCGGTMRRIEDVLDCWFESGAMPHSQLHYPFENRERFEDNYPGDFIVEYVAQTRGWFYTLVALASGLFEKEPFRNVVCHGVLLAEDGRKMSKRLRNYPDPMELVSEYGSDALRIGLLSSAVVRGTDARFSRVAVHDAVRLINLPLWNSLHFFTAYASIDGFVPSGEIDSPSLLDRYMLSETEALRAGIEERMEAYDFPGAYKLIFDYVNLLSTWYIRLVRRRMWGQGLEGEKRTIYEVLYASLSTLAKVLAPFAPFLAENLYEALGGEGSVHLQDWPEPQPAWRDEEVSADMDAVRKVVYLVRKVRESHNLKHRHPLRTVSLAGISEHAVEANREILLEELNVKEIRRLDDISDLVRPTVQLNYALLGRRLRGDVKKVAAAINKGEYELSEDASELRAAGHELSGEDFSFRYESRREGTGVEVEGTLVVALDLDADEELVAEGKMRDLNRRLQDLRKEADLGYADRVVVSIATGDDALSEIIARYGDWLSEQVLADEIRTAPLDDALISRETEVAGVSVSIALRRVA</sequence>
<comment type="subunit">
    <text evidence="4 15">Monomer.</text>
</comment>
<dbReference type="SUPFAM" id="SSF47323">
    <property type="entry name" value="Anticodon-binding domain of a subclass of class I aminoacyl-tRNA synthetases"/>
    <property type="match status" value="2"/>
</dbReference>
<feature type="short sequence motif" description="'HIGH' region" evidence="15">
    <location>
        <begin position="49"/>
        <end position="59"/>
    </location>
</feature>
<proteinExistence type="inferred from homology"/>
<feature type="domain" description="Methionyl/Valyl/Leucyl/Isoleucyl-tRNA synthetase anticodon-binding" evidence="17">
    <location>
        <begin position="678"/>
        <end position="823"/>
    </location>
</feature>
<comment type="catalytic activity">
    <reaction evidence="14 15">
        <text>tRNA(Ile) + L-isoleucine + ATP = L-isoleucyl-tRNA(Ile) + AMP + diphosphate</text>
        <dbReference type="Rhea" id="RHEA:11060"/>
        <dbReference type="Rhea" id="RHEA-COMP:9666"/>
        <dbReference type="Rhea" id="RHEA-COMP:9695"/>
        <dbReference type="ChEBI" id="CHEBI:30616"/>
        <dbReference type="ChEBI" id="CHEBI:33019"/>
        <dbReference type="ChEBI" id="CHEBI:58045"/>
        <dbReference type="ChEBI" id="CHEBI:78442"/>
        <dbReference type="ChEBI" id="CHEBI:78528"/>
        <dbReference type="ChEBI" id="CHEBI:456215"/>
        <dbReference type="EC" id="6.1.1.5"/>
    </reaction>
</comment>
<dbReference type="SUPFAM" id="SSF50677">
    <property type="entry name" value="ValRS/IleRS/LeuRS editing domain"/>
    <property type="match status" value="1"/>
</dbReference>
<evidence type="ECO:0000256" key="5">
    <source>
        <dbReference type="ARBA" id="ARBA00022490"/>
    </source>
</evidence>
<evidence type="ECO:0000256" key="9">
    <source>
        <dbReference type="ARBA" id="ARBA00022833"/>
    </source>
</evidence>
<dbReference type="InterPro" id="IPR013155">
    <property type="entry name" value="M/V/L/I-tRNA-synth_anticd-bd"/>
</dbReference>
<dbReference type="FunFam" id="3.40.50.620:FF:000063">
    <property type="entry name" value="Isoleucine--tRNA ligase"/>
    <property type="match status" value="1"/>
</dbReference>
<evidence type="ECO:0000256" key="12">
    <source>
        <dbReference type="ARBA" id="ARBA00023146"/>
    </source>
</evidence>
<dbReference type="NCBIfam" id="TIGR00392">
    <property type="entry name" value="ileS"/>
    <property type="match status" value="1"/>
</dbReference>
<dbReference type="GO" id="GO:0005524">
    <property type="term" value="F:ATP binding"/>
    <property type="evidence" value="ECO:0007669"/>
    <property type="project" value="UniProtKB-UniRule"/>
</dbReference>
<gene>
    <name evidence="15" type="primary">ileS</name>
    <name evidence="18" type="ordered locus">Hoch_5889</name>
</gene>
<comment type="domain">
    <text evidence="15">IleRS has two distinct active sites: one for aminoacylation and one for editing. The misactivated valine is translocated from the active site to the editing site, which sterically excludes the correctly activated isoleucine. The single editing site contains two valyl binding pockets, one specific for each substrate (Val-AMP or Val-tRNA(Ile)).</text>
</comment>
<dbReference type="Gene3D" id="3.40.50.620">
    <property type="entry name" value="HUPs"/>
    <property type="match status" value="2"/>
</dbReference>
<dbReference type="KEGG" id="hoh:Hoch_5889"/>
<evidence type="ECO:0000256" key="6">
    <source>
        <dbReference type="ARBA" id="ARBA00022598"/>
    </source>
</evidence>
<evidence type="ECO:0000256" key="3">
    <source>
        <dbReference type="ARBA" id="ARBA00007078"/>
    </source>
</evidence>
<dbReference type="Pfam" id="PF08264">
    <property type="entry name" value="Anticodon_1"/>
    <property type="match status" value="1"/>
</dbReference>
<dbReference type="RefSeq" id="WP_012830956.1">
    <property type="nucleotide sequence ID" value="NC_013440.1"/>
</dbReference>
<dbReference type="GO" id="GO:0002161">
    <property type="term" value="F:aminoacyl-tRNA deacylase activity"/>
    <property type="evidence" value="ECO:0007669"/>
    <property type="project" value="InterPro"/>
</dbReference>
<keyword evidence="19" id="KW-1185">Reference proteome</keyword>
<reference evidence="18 19" key="1">
    <citation type="journal article" date="2010" name="Stand. Genomic Sci.">
        <title>Complete genome sequence of Haliangium ochraceum type strain (SMP-2).</title>
        <authorList>
            <consortium name="US DOE Joint Genome Institute (JGI-PGF)"/>
            <person name="Ivanova N."/>
            <person name="Daum C."/>
            <person name="Lang E."/>
            <person name="Abt B."/>
            <person name="Kopitz M."/>
            <person name="Saunders E."/>
            <person name="Lapidus A."/>
            <person name="Lucas S."/>
            <person name="Glavina Del Rio T."/>
            <person name="Nolan M."/>
            <person name="Tice H."/>
            <person name="Copeland A."/>
            <person name="Cheng J.F."/>
            <person name="Chen F."/>
            <person name="Bruce D."/>
            <person name="Goodwin L."/>
            <person name="Pitluck S."/>
            <person name="Mavromatis K."/>
            <person name="Pati A."/>
            <person name="Mikhailova N."/>
            <person name="Chen A."/>
            <person name="Palaniappan K."/>
            <person name="Land M."/>
            <person name="Hauser L."/>
            <person name="Chang Y.J."/>
            <person name="Jeffries C.D."/>
            <person name="Detter J.C."/>
            <person name="Brettin T."/>
            <person name="Rohde M."/>
            <person name="Goker M."/>
            <person name="Bristow J."/>
            <person name="Markowitz V."/>
            <person name="Eisen J.A."/>
            <person name="Hugenholtz P."/>
            <person name="Kyrpides N.C."/>
            <person name="Klenk H.P."/>
        </authorList>
    </citation>
    <scope>NUCLEOTIDE SEQUENCE [LARGE SCALE GENOMIC DNA]</scope>
    <source>
        <strain evidence="19">DSM 14365 / CIP 107738 / JCM 11303 / AJ 13395 / SMP-2</strain>
    </source>
</reference>
<evidence type="ECO:0000256" key="11">
    <source>
        <dbReference type="ARBA" id="ARBA00022917"/>
    </source>
</evidence>
<dbReference type="HOGENOM" id="CLU_001493_1_1_7"/>
<dbReference type="InterPro" id="IPR009008">
    <property type="entry name" value="Val/Leu/Ile-tRNA-synth_edit"/>
</dbReference>
<dbReference type="AlphaFoldDB" id="D0LIK8"/>
<evidence type="ECO:0000313" key="18">
    <source>
        <dbReference type="EMBL" id="ACY18364.1"/>
    </source>
</evidence>
<evidence type="ECO:0000313" key="19">
    <source>
        <dbReference type="Proteomes" id="UP000001880"/>
    </source>
</evidence>
<evidence type="ECO:0000256" key="10">
    <source>
        <dbReference type="ARBA" id="ARBA00022840"/>
    </source>
</evidence>
<feature type="short sequence motif" description="'KMSKS' region" evidence="15">
    <location>
        <begin position="593"/>
        <end position="597"/>
    </location>
</feature>
<keyword evidence="6 15" id="KW-0436">Ligase</keyword>
<evidence type="ECO:0000259" key="16">
    <source>
        <dbReference type="Pfam" id="PF00133"/>
    </source>
</evidence>
<dbReference type="InterPro" id="IPR014729">
    <property type="entry name" value="Rossmann-like_a/b/a_fold"/>
</dbReference>
<evidence type="ECO:0000256" key="13">
    <source>
        <dbReference type="ARBA" id="ARBA00025217"/>
    </source>
</evidence>
<dbReference type="PANTHER" id="PTHR42780">
    <property type="entry name" value="SOLEUCYL-TRNA SYNTHETASE"/>
    <property type="match status" value="1"/>
</dbReference>
<dbReference type="PANTHER" id="PTHR42780:SF1">
    <property type="entry name" value="ISOLEUCINE--TRNA LIGASE, CYTOPLASMIC"/>
    <property type="match status" value="1"/>
</dbReference>
<dbReference type="InterPro" id="IPR002301">
    <property type="entry name" value="Ile-tRNA-ligase"/>
</dbReference>
<keyword evidence="8 15" id="KW-0547">Nucleotide-binding</keyword>
<organism evidence="18 19">
    <name type="scientific">Haliangium ochraceum (strain DSM 14365 / JCM 11303 / SMP-2)</name>
    <dbReference type="NCBI Taxonomy" id="502025"/>
    <lineage>
        <taxon>Bacteria</taxon>
        <taxon>Pseudomonadati</taxon>
        <taxon>Myxococcota</taxon>
        <taxon>Polyangia</taxon>
        <taxon>Haliangiales</taxon>
        <taxon>Kofleriaceae</taxon>
        <taxon>Haliangium</taxon>
    </lineage>
</organism>
<accession>D0LIK8</accession>
<keyword evidence="12 15" id="KW-0030">Aminoacyl-tRNA synthetase</keyword>
<evidence type="ECO:0000256" key="15">
    <source>
        <dbReference type="HAMAP-Rule" id="MF_02003"/>
    </source>
</evidence>
<dbReference type="CDD" id="cd00818">
    <property type="entry name" value="IleRS_core"/>
    <property type="match status" value="1"/>
</dbReference>
<keyword evidence="10 15" id="KW-0067">ATP-binding</keyword>
<dbReference type="GO" id="GO:0008270">
    <property type="term" value="F:zinc ion binding"/>
    <property type="evidence" value="ECO:0007669"/>
    <property type="project" value="UniProtKB-UniRule"/>
</dbReference>
<dbReference type="GO" id="GO:0000049">
    <property type="term" value="F:tRNA binding"/>
    <property type="evidence" value="ECO:0007669"/>
    <property type="project" value="InterPro"/>
</dbReference>
<dbReference type="GO" id="GO:0005737">
    <property type="term" value="C:cytoplasm"/>
    <property type="evidence" value="ECO:0007669"/>
    <property type="project" value="UniProtKB-SubCell"/>
</dbReference>
<dbReference type="STRING" id="502025.Hoch_5889"/>
<dbReference type="Pfam" id="PF19302">
    <property type="entry name" value="DUF5915"/>
    <property type="match status" value="1"/>
</dbReference>
<dbReference type="PRINTS" id="PR00984">
    <property type="entry name" value="TRNASYNTHILE"/>
</dbReference>
<dbReference type="EMBL" id="CP001804">
    <property type="protein sequence ID" value="ACY18364.1"/>
    <property type="molecule type" value="Genomic_DNA"/>
</dbReference>
<evidence type="ECO:0000256" key="4">
    <source>
        <dbReference type="ARBA" id="ARBA00011245"/>
    </source>
</evidence>
<feature type="binding site" evidence="15">
    <location>
        <position position="596"/>
    </location>
    <ligand>
        <name>ATP</name>
        <dbReference type="ChEBI" id="CHEBI:30616"/>
    </ligand>
</feature>
<name>D0LIK8_HALO1</name>
<evidence type="ECO:0000256" key="14">
    <source>
        <dbReference type="ARBA" id="ARBA00048359"/>
    </source>
</evidence>
<dbReference type="SUPFAM" id="SSF52374">
    <property type="entry name" value="Nucleotidylyl transferase"/>
    <property type="match status" value="1"/>
</dbReference>
<dbReference type="InterPro" id="IPR023586">
    <property type="entry name" value="Ile-tRNA-ligase_type2"/>
</dbReference>
<evidence type="ECO:0000256" key="8">
    <source>
        <dbReference type="ARBA" id="ARBA00022741"/>
    </source>
</evidence>
<dbReference type="GO" id="GO:0004822">
    <property type="term" value="F:isoleucine-tRNA ligase activity"/>
    <property type="evidence" value="ECO:0007669"/>
    <property type="project" value="UniProtKB-UniRule"/>
</dbReference>
<dbReference type="HAMAP" id="MF_02003">
    <property type="entry name" value="Ile_tRNA_synth_type2"/>
    <property type="match status" value="1"/>
</dbReference>